<comment type="caution">
    <text evidence="3">The sequence shown here is derived from an EMBL/GenBank/DDBJ whole genome shotgun (WGS) entry which is preliminary data.</text>
</comment>
<dbReference type="InterPro" id="IPR000560">
    <property type="entry name" value="His_Pase_clade-2"/>
</dbReference>
<dbReference type="RefSeq" id="WP_042802446.1">
    <property type="nucleotide sequence ID" value="NZ_AVSP01000007.1"/>
</dbReference>
<keyword evidence="4" id="KW-1185">Reference proteome</keyword>
<dbReference type="PATRIC" id="fig|1450449.3.peg.1029"/>
<evidence type="ECO:0000256" key="1">
    <source>
        <dbReference type="ARBA" id="ARBA00005375"/>
    </source>
</evidence>
<feature type="signal peptide" evidence="2">
    <location>
        <begin position="1"/>
        <end position="19"/>
    </location>
</feature>
<dbReference type="PANTHER" id="PTHR11567">
    <property type="entry name" value="ACID PHOSPHATASE-RELATED"/>
    <property type="match status" value="1"/>
</dbReference>
<dbReference type="Pfam" id="PF00328">
    <property type="entry name" value="His_Phos_2"/>
    <property type="match status" value="1"/>
</dbReference>
<dbReference type="Proteomes" id="UP000054123">
    <property type="component" value="Unassembled WGS sequence"/>
</dbReference>
<feature type="chain" id="PRO_5001461138" evidence="2">
    <location>
        <begin position="20"/>
        <end position="428"/>
    </location>
</feature>
<evidence type="ECO:0000256" key="2">
    <source>
        <dbReference type="SAM" id="SignalP"/>
    </source>
</evidence>
<comment type="similarity">
    <text evidence="1">Belongs to the histidine acid phosphatase family.</text>
</comment>
<dbReference type="CDD" id="cd07061">
    <property type="entry name" value="HP_HAP_like"/>
    <property type="match status" value="1"/>
</dbReference>
<dbReference type="PROSITE" id="PS00616">
    <property type="entry name" value="HIS_ACID_PHOSPHAT_1"/>
    <property type="match status" value="1"/>
</dbReference>
<dbReference type="OrthoDB" id="395886at2"/>
<evidence type="ECO:0000313" key="3">
    <source>
        <dbReference type="EMBL" id="EXI62635.1"/>
    </source>
</evidence>
<reference evidence="3 4" key="1">
    <citation type="journal article" date="2014" name="Genome Announc.">
        <title>Genome Sequence of a Presumptive Mannheimia haemolytica Strain with an A1/A6-Cross-Reactive Serotype from a White-Tailed Deer (Odocoileus virginianus).</title>
        <authorList>
            <person name="Lawrence P.K."/>
            <person name="Bey R.F."/>
            <person name="Wiener B."/>
            <person name="Kittichotirat W."/>
            <person name="Bumgarner R.E."/>
        </authorList>
    </citation>
    <scope>NUCLEOTIDE SEQUENCE [LARGE SCALE GENOMIC DNA]</scope>
    <source>
        <strain evidence="3 4">PKL10</strain>
    </source>
</reference>
<dbReference type="PANTHER" id="PTHR11567:SF135">
    <property type="entry name" value="GLUCOSE-1-PHOSPHATASE"/>
    <property type="match status" value="1"/>
</dbReference>
<evidence type="ECO:0000313" key="4">
    <source>
        <dbReference type="Proteomes" id="UP000054123"/>
    </source>
</evidence>
<name>A0A011NDY7_9PAST</name>
<dbReference type="InterPro" id="IPR050645">
    <property type="entry name" value="Histidine_acid_phosphatase"/>
</dbReference>
<dbReference type="Gene3D" id="3.40.50.1240">
    <property type="entry name" value="Phosphoglycerate mutase-like"/>
    <property type="match status" value="2"/>
</dbReference>
<gene>
    <name evidence="3" type="ORF">AK33_05265</name>
</gene>
<accession>A0A011NDY7</accession>
<keyword evidence="2" id="KW-0732">Signal</keyword>
<dbReference type="AlphaFoldDB" id="A0A011NDY7"/>
<organism evidence="3 4">
    <name type="scientific">Mannheimia granulomatis</name>
    <dbReference type="NCBI Taxonomy" id="85402"/>
    <lineage>
        <taxon>Bacteria</taxon>
        <taxon>Pseudomonadati</taxon>
        <taxon>Pseudomonadota</taxon>
        <taxon>Gammaproteobacteria</taxon>
        <taxon>Pasteurellales</taxon>
        <taxon>Pasteurellaceae</taxon>
        <taxon>Mannheimia</taxon>
    </lineage>
</organism>
<dbReference type="InterPro" id="IPR029033">
    <property type="entry name" value="His_PPase_superfam"/>
</dbReference>
<dbReference type="GO" id="GO:0050308">
    <property type="term" value="F:sugar-phosphatase activity"/>
    <property type="evidence" value="ECO:0007669"/>
    <property type="project" value="TreeGrafter"/>
</dbReference>
<sequence>MKKLSIFSLALLMGLNTNAFGSDAMSNFSENGYELKEVVVLSRHNIRAPLSGKDSVLGKATTHQWIDWSANPSELTSRGGVLESIMGQYFRKWLEKEGVLTENACLNRDELNIYANSMQRTIATAEYFKSGFSPTCGIEISHRFLPSKMDPIFFPRLTKLSPEFKEQAIKEINTLGGKNSLKALTESLKPSFELIEKVMDMKNSVACKEEKICKLDDFDTKMLFTLGEEPNLSGSLKLATRIADALVLQYFEEPNDKIAGFGHNLTTEDWEKISRVKDVYGDVLFTAPSVATNVAHPLLVYLRDELNAKNRKFTYLVGHDSNIGSVTSALGVEEYSLPNTIEKKTPIGSKLLFEKWVNKETKKEYLSLNIMYQTTEQLRNLSLVDLKNPPMTYALKLSGLKPNEHGLYDFSEVNVRFNEVISKYEGMK</sequence>
<dbReference type="EMBL" id="JANJ01000003">
    <property type="protein sequence ID" value="EXI62635.1"/>
    <property type="molecule type" value="Genomic_DNA"/>
</dbReference>
<dbReference type="SUPFAM" id="SSF53254">
    <property type="entry name" value="Phosphoglycerate mutase-like"/>
    <property type="match status" value="1"/>
</dbReference>
<protein>
    <submittedName>
        <fullName evidence="3">Glucose-1-phosphatase</fullName>
    </submittedName>
</protein>
<proteinExistence type="inferred from homology"/>
<dbReference type="GO" id="GO:0030288">
    <property type="term" value="C:outer membrane-bounded periplasmic space"/>
    <property type="evidence" value="ECO:0007669"/>
    <property type="project" value="TreeGrafter"/>
</dbReference>
<dbReference type="InterPro" id="IPR033379">
    <property type="entry name" value="Acid_Pase_AS"/>
</dbReference>